<comment type="subunit">
    <text evidence="2">Monomer. Binds 30S ribosomal subunits, but not 50S ribosomal subunits or 70S ribosomes.</text>
</comment>
<dbReference type="PANTHER" id="PTHR33515:SF1">
    <property type="entry name" value="RIBOSOME-BINDING FACTOR A, CHLOROPLASTIC-RELATED"/>
    <property type="match status" value="1"/>
</dbReference>
<dbReference type="InterPro" id="IPR023799">
    <property type="entry name" value="RbfA_dom_sf"/>
</dbReference>
<organism evidence="4 5">
    <name type="scientific">Rubinisphaera brasiliensis (strain ATCC 49424 / DSM 5305 / JCM 21570 / IAM 15109 / NBRC 103401 / IFAM 1448)</name>
    <name type="common">Planctomyces brasiliensis</name>
    <dbReference type="NCBI Taxonomy" id="756272"/>
    <lineage>
        <taxon>Bacteria</taxon>
        <taxon>Pseudomonadati</taxon>
        <taxon>Planctomycetota</taxon>
        <taxon>Planctomycetia</taxon>
        <taxon>Planctomycetales</taxon>
        <taxon>Planctomycetaceae</taxon>
        <taxon>Rubinisphaera</taxon>
    </lineage>
</organism>
<dbReference type="KEGG" id="pbs:Plabr_3543"/>
<accession>F0SP37</accession>
<dbReference type="GO" id="GO:0005829">
    <property type="term" value="C:cytosol"/>
    <property type="evidence" value="ECO:0007669"/>
    <property type="project" value="TreeGrafter"/>
</dbReference>
<dbReference type="PANTHER" id="PTHR33515">
    <property type="entry name" value="RIBOSOME-BINDING FACTOR A, CHLOROPLASTIC-RELATED"/>
    <property type="match status" value="1"/>
</dbReference>
<evidence type="ECO:0000256" key="1">
    <source>
        <dbReference type="ARBA" id="ARBA00022517"/>
    </source>
</evidence>
<dbReference type="SUPFAM" id="SSF89919">
    <property type="entry name" value="Ribosome-binding factor A, RbfA"/>
    <property type="match status" value="1"/>
</dbReference>
<evidence type="ECO:0000313" key="4">
    <source>
        <dbReference type="EMBL" id="ADY61140.1"/>
    </source>
</evidence>
<comment type="function">
    <text evidence="2">One of several proteins that assist in the late maturation steps of the functional core of the 30S ribosomal subunit. Associates with free 30S ribosomal subunits (but not with 30S subunits that are part of 70S ribosomes or polysomes). Required for efficient processing of 16S rRNA. May interact with the 5'-terminal helix region of 16S rRNA.</text>
</comment>
<dbReference type="Pfam" id="PF02033">
    <property type="entry name" value="RBFA"/>
    <property type="match status" value="1"/>
</dbReference>
<dbReference type="EMBL" id="CP002546">
    <property type="protein sequence ID" value="ADY61140.1"/>
    <property type="molecule type" value="Genomic_DNA"/>
</dbReference>
<feature type="region of interest" description="Disordered" evidence="3">
    <location>
        <begin position="110"/>
        <end position="150"/>
    </location>
</feature>
<dbReference type="NCBIfam" id="TIGR00082">
    <property type="entry name" value="rbfA"/>
    <property type="match status" value="1"/>
</dbReference>
<proteinExistence type="inferred from homology"/>
<dbReference type="HAMAP" id="MF_00003">
    <property type="entry name" value="RbfA"/>
    <property type="match status" value="1"/>
</dbReference>
<evidence type="ECO:0000313" key="5">
    <source>
        <dbReference type="Proteomes" id="UP000006860"/>
    </source>
</evidence>
<dbReference type="InterPro" id="IPR000238">
    <property type="entry name" value="RbfA"/>
</dbReference>
<keyword evidence="5" id="KW-1185">Reference proteome</keyword>
<dbReference type="eggNOG" id="COG0858">
    <property type="taxonomic scope" value="Bacteria"/>
</dbReference>
<evidence type="ECO:0000256" key="3">
    <source>
        <dbReference type="SAM" id="MobiDB-lite"/>
    </source>
</evidence>
<comment type="subcellular location">
    <subcellularLocation>
        <location evidence="2">Cytoplasm</location>
    </subcellularLocation>
</comment>
<sequence>MSSRRTAKASRAIREVVSKAILFEMNDPRVKDVTVLDVEVAPDMRSAKVYVSIMGNPKAQDLTLHGLNSARGFLQRRIADEIDTRYTPILTFVNDDSVKKSIQASQILQQLAEEREAAEREASGEVGDESTPEDDSEQSTEDTTDETSDD</sequence>
<dbReference type="GO" id="GO:0030490">
    <property type="term" value="P:maturation of SSU-rRNA"/>
    <property type="evidence" value="ECO:0007669"/>
    <property type="project" value="UniProtKB-UniRule"/>
</dbReference>
<dbReference type="Gene3D" id="3.30.300.20">
    <property type="match status" value="1"/>
</dbReference>
<reference evidence="5" key="1">
    <citation type="submission" date="2011-02" db="EMBL/GenBank/DDBJ databases">
        <title>The complete genome of Planctomyces brasiliensis DSM 5305.</title>
        <authorList>
            <person name="Lucas S."/>
            <person name="Copeland A."/>
            <person name="Lapidus A."/>
            <person name="Bruce D."/>
            <person name="Goodwin L."/>
            <person name="Pitluck S."/>
            <person name="Kyrpides N."/>
            <person name="Mavromatis K."/>
            <person name="Pagani I."/>
            <person name="Ivanova N."/>
            <person name="Ovchinnikova G."/>
            <person name="Lu M."/>
            <person name="Detter J.C."/>
            <person name="Han C."/>
            <person name="Land M."/>
            <person name="Hauser L."/>
            <person name="Markowitz V."/>
            <person name="Cheng J.-F."/>
            <person name="Hugenholtz P."/>
            <person name="Woyke T."/>
            <person name="Wu D."/>
            <person name="Tindall B."/>
            <person name="Pomrenke H.G."/>
            <person name="Brambilla E."/>
            <person name="Klenk H.-P."/>
            <person name="Eisen J.A."/>
        </authorList>
    </citation>
    <scope>NUCLEOTIDE SEQUENCE [LARGE SCALE GENOMIC DNA]</scope>
    <source>
        <strain evidence="5">ATCC 49424 / DSM 5305 / JCM 21570 / NBRC 103401 / IFAM 1448</strain>
    </source>
</reference>
<dbReference type="OrthoDB" id="307788at2"/>
<comment type="similarity">
    <text evidence="2">Belongs to the RbfA family.</text>
</comment>
<dbReference type="Proteomes" id="UP000006860">
    <property type="component" value="Chromosome"/>
</dbReference>
<name>F0SP37_RUBBR</name>
<feature type="compositionally biased region" description="Acidic residues" evidence="3">
    <location>
        <begin position="126"/>
        <end position="150"/>
    </location>
</feature>
<dbReference type="STRING" id="756272.Plabr_3543"/>
<evidence type="ECO:0000256" key="2">
    <source>
        <dbReference type="HAMAP-Rule" id="MF_00003"/>
    </source>
</evidence>
<dbReference type="InterPro" id="IPR015946">
    <property type="entry name" value="KH_dom-like_a/b"/>
</dbReference>
<dbReference type="HOGENOM" id="CLU_089475_6_0_0"/>
<keyword evidence="2" id="KW-0963">Cytoplasm</keyword>
<feature type="compositionally biased region" description="Basic and acidic residues" evidence="3">
    <location>
        <begin position="112"/>
        <end position="123"/>
    </location>
</feature>
<gene>
    <name evidence="2" type="primary">rbfA</name>
    <name evidence="4" type="ordered locus">Plabr_3543</name>
</gene>
<dbReference type="RefSeq" id="WP_013629859.1">
    <property type="nucleotide sequence ID" value="NC_015174.1"/>
</dbReference>
<dbReference type="AlphaFoldDB" id="F0SP37"/>
<dbReference type="GO" id="GO:0043024">
    <property type="term" value="F:ribosomal small subunit binding"/>
    <property type="evidence" value="ECO:0007669"/>
    <property type="project" value="TreeGrafter"/>
</dbReference>
<protein>
    <recommendedName>
        <fullName evidence="2">Ribosome-binding factor A</fullName>
    </recommendedName>
</protein>
<keyword evidence="1 2" id="KW-0690">Ribosome biogenesis</keyword>